<gene>
    <name evidence="2" type="ORF">ACH4WX_10805</name>
</gene>
<proteinExistence type="predicted"/>
<sequence length="163" mass="18263">MLRGRRALEDLSSIYGDRIVFHGSADAIFKLEPRQMNWIDSGGRRYPDGEPAICADTRFDVPIFLALFKGRARCGYQINDDGTITYRAAIADEPESQMRYSGHVHVLDRKHFESGELPTPTGWPEPQTGPRTPELRATGEVEPFAIVEVSMADFEHPIESLGT</sequence>
<evidence type="ECO:0000313" key="2">
    <source>
        <dbReference type="EMBL" id="MFI1461198.1"/>
    </source>
</evidence>
<dbReference type="Proteomes" id="UP001611263">
    <property type="component" value="Unassembled WGS sequence"/>
</dbReference>
<protein>
    <submittedName>
        <fullName evidence="2">Uncharacterized protein</fullName>
    </submittedName>
</protein>
<evidence type="ECO:0000256" key="1">
    <source>
        <dbReference type="SAM" id="MobiDB-lite"/>
    </source>
</evidence>
<evidence type="ECO:0000313" key="3">
    <source>
        <dbReference type="Proteomes" id="UP001611263"/>
    </source>
</evidence>
<dbReference type="RefSeq" id="WP_033244780.1">
    <property type="nucleotide sequence ID" value="NZ_JARWQO010000401.1"/>
</dbReference>
<feature type="region of interest" description="Disordered" evidence="1">
    <location>
        <begin position="115"/>
        <end position="135"/>
    </location>
</feature>
<reference evidence="2 3" key="1">
    <citation type="submission" date="2024-10" db="EMBL/GenBank/DDBJ databases">
        <title>The Natural Products Discovery Center: Release of the First 8490 Sequenced Strains for Exploring Actinobacteria Biosynthetic Diversity.</title>
        <authorList>
            <person name="Kalkreuter E."/>
            <person name="Kautsar S.A."/>
            <person name="Yang D."/>
            <person name="Bader C.D."/>
            <person name="Teijaro C.N."/>
            <person name="Fluegel L."/>
            <person name="Davis C.M."/>
            <person name="Simpson J.R."/>
            <person name="Lauterbach L."/>
            <person name="Steele A.D."/>
            <person name="Gui C."/>
            <person name="Meng S."/>
            <person name="Li G."/>
            <person name="Viehrig K."/>
            <person name="Ye F."/>
            <person name="Su P."/>
            <person name="Kiefer A.F."/>
            <person name="Nichols A."/>
            <person name="Cepeda A.J."/>
            <person name="Yan W."/>
            <person name="Fan B."/>
            <person name="Jiang Y."/>
            <person name="Adhikari A."/>
            <person name="Zheng C.-J."/>
            <person name="Schuster L."/>
            <person name="Cowan T.M."/>
            <person name="Smanski M.J."/>
            <person name="Chevrette M.G."/>
            <person name="De Carvalho L.P.S."/>
            <person name="Shen B."/>
        </authorList>
    </citation>
    <scope>NUCLEOTIDE SEQUENCE [LARGE SCALE GENOMIC DNA]</scope>
    <source>
        <strain evidence="2 3">NPDC020568</strain>
    </source>
</reference>
<accession>A0ABW7TM34</accession>
<comment type="caution">
    <text evidence="2">The sequence shown here is derived from an EMBL/GenBank/DDBJ whole genome shotgun (WGS) entry which is preliminary data.</text>
</comment>
<dbReference type="GeneID" id="93508808"/>
<keyword evidence="3" id="KW-1185">Reference proteome</keyword>
<dbReference type="EMBL" id="JBIRUQ010000002">
    <property type="protein sequence ID" value="MFI1461198.1"/>
    <property type="molecule type" value="Genomic_DNA"/>
</dbReference>
<organism evidence="2 3">
    <name type="scientific">Nocardia carnea</name>
    <dbReference type="NCBI Taxonomy" id="37328"/>
    <lineage>
        <taxon>Bacteria</taxon>
        <taxon>Bacillati</taxon>
        <taxon>Actinomycetota</taxon>
        <taxon>Actinomycetes</taxon>
        <taxon>Mycobacteriales</taxon>
        <taxon>Nocardiaceae</taxon>
        <taxon>Nocardia</taxon>
    </lineage>
</organism>
<name>A0ABW7TM34_9NOCA</name>